<dbReference type="GO" id="GO:0004044">
    <property type="term" value="F:amidophosphoribosyltransferase activity"/>
    <property type="evidence" value="ECO:0007669"/>
    <property type="project" value="UniProtKB-EC"/>
</dbReference>
<evidence type="ECO:0000256" key="3">
    <source>
        <dbReference type="ARBA" id="ARBA00011941"/>
    </source>
</evidence>
<comment type="similarity">
    <text evidence="2 8">In the C-terminal section; belongs to the purine/pyrimidine phosphoribosyltransferase family.</text>
</comment>
<dbReference type="Gene3D" id="3.40.50.2020">
    <property type="match status" value="1"/>
</dbReference>
<dbReference type="SUPFAM" id="SSF56235">
    <property type="entry name" value="N-terminal nucleophile aminohydrolases (Ntn hydrolases)"/>
    <property type="match status" value="1"/>
</dbReference>
<dbReference type="UniPathway" id="UPA00074">
    <property type="reaction ID" value="UER00124"/>
</dbReference>
<evidence type="ECO:0000256" key="6">
    <source>
        <dbReference type="ARBA" id="ARBA00022755"/>
    </source>
</evidence>
<dbReference type="GO" id="GO:0046872">
    <property type="term" value="F:metal ion binding"/>
    <property type="evidence" value="ECO:0007669"/>
    <property type="project" value="UniProtKB-KW"/>
</dbReference>
<dbReference type="EMBL" id="MGKI01000006">
    <property type="protein sequence ID" value="OGN23003.1"/>
    <property type="molecule type" value="Genomic_DNA"/>
</dbReference>
<dbReference type="GO" id="GO:0051536">
    <property type="term" value="F:iron-sulfur cluster binding"/>
    <property type="evidence" value="ECO:0007669"/>
    <property type="project" value="UniProtKB-KW"/>
</dbReference>
<sequence length="481" mass="53044">MCGVVGAINVPDAYDVVTSLMNALQYRGENGAGLALAKYSGDSFYERTEFTVPDLVIKIGSSGFQNDGSFFSGVGHVRYGTSGDPRSFDNAHPLKFEMPWGWLYVVHNGDSPFVEEDRQVLINRGSVLFTNSDSEMILHYMNLAGTDDLLEALKKGLKSYRGTYALCMLTNYKGEIALIAARDPSGNRPLSLGRLGGGYVVASENSAFEVVNGFYERDVLPGEILVITAGGLSSHMLYDEGGTQSLNQCVYEGVYFSIPSSVIFGIPVSEFQKELGRRLATNFGHLVKPDDIITNIPDSSNSYAEGFCQALNRKLTTILIRRHSVGRSFTKESQVVIDDTLRIKFSFLRFAIDGILKDNPDARFWIIEDSIVRGNTIRKIIRVLRGFGVKWISVLSGAPPILGPCGKGIDMRGKGRRLIAASHIVEGLSVDCKSIAAETEANFVGYQLLSDLYDAVRCFDKDPKDFCFGCFENREPIWGKW</sequence>
<dbReference type="Gene3D" id="3.60.20.10">
    <property type="entry name" value="Glutamine Phosphoribosylpyrophosphate, subunit 1, domain 1"/>
    <property type="match status" value="1"/>
</dbReference>
<feature type="binding site" evidence="10">
    <location>
        <position position="470"/>
    </location>
    <ligand>
        <name>[4Fe-4S] cluster</name>
        <dbReference type="ChEBI" id="CHEBI:49883"/>
    </ligand>
</feature>
<dbReference type="STRING" id="1802694.A2918_02630"/>
<keyword evidence="5 8" id="KW-0808">Transferase</keyword>
<dbReference type="GO" id="GO:0006189">
    <property type="term" value="P:'de novo' IMP biosynthetic process"/>
    <property type="evidence" value="ECO:0007669"/>
    <property type="project" value="UniProtKB-UniPathway"/>
</dbReference>
<reference evidence="12 13" key="1">
    <citation type="journal article" date="2016" name="Nat. Commun.">
        <title>Thousands of microbial genomes shed light on interconnected biogeochemical processes in an aquifer system.</title>
        <authorList>
            <person name="Anantharaman K."/>
            <person name="Brown C.T."/>
            <person name="Hug L.A."/>
            <person name="Sharon I."/>
            <person name="Castelle C.J."/>
            <person name="Probst A.J."/>
            <person name="Thomas B.C."/>
            <person name="Singh A."/>
            <person name="Wilkins M.J."/>
            <person name="Karaoz U."/>
            <person name="Brodie E.L."/>
            <person name="Williams K.H."/>
            <person name="Hubbard S.S."/>
            <person name="Banfield J.F."/>
        </authorList>
    </citation>
    <scope>NUCLEOTIDE SEQUENCE [LARGE SCALE GENOMIC DNA]</scope>
</reference>
<gene>
    <name evidence="12" type="ORF">A2918_02630</name>
</gene>
<keyword evidence="6 8" id="KW-0658">Purine biosynthesis</keyword>
<dbReference type="InterPro" id="IPR029055">
    <property type="entry name" value="Ntn_hydrolases_N"/>
</dbReference>
<evidence type="ECO:0000256" key="1">
    <source>
        <dbReference type="ARBA" id="ARBA00005209"/>
    </source>
</evidence>
<evidence type="ECO:0000256" key="5">
    <source>
        <dbReference type="ARBA" id="ARBA00022679"/>
    </source>
</evidence>
<organism evidence="12 13">
    <name type="scientific">Candidatus Yanofskybacteria bacterium RIFCSPLOWO2_01_FULL_42_49</name>
    <dbReference type="NCBI Taxonomy" id="1802694"/>
    <lineage>
        <taxon>Bacteria</taxon>
        <taxon>Candidatus Yanofskyibacteriota</taxon>
    </lineage>
</organism>
<dbReference type="InterPro" id="IPR017932">
    <property type="entry name" value="GATase_2_dom"/>
</dbReference>
<comment type="caution">
    <text evidence="12">The sequence shown here is derived from an EMBL/GenBank/DDBJ whole genome shotgun (WGS) entry which is preliminary data.</text>
</comment>
<keyword evidence="4 8" id="KW-0328">Glycosyltransferase</keyword>
<feature type="binding site" evidence="10">
    <location>
        <position position="467"/>
    </location>
    <ligand>
        <name>[4Fe-4S] cluster</name>
        <dbReference type="ChEBI" id="CHEBI:49883"/>
    </ligand>
</feature>
<comment type="catalytic activity">
    <reaction evidence="8">
        <text>5-phospho-beta-D-ribosylamine + L-glutamate + diphosphate = 5-phospho-alpha-D-ribose 1-diphosphate + L-glutamine + H2O</text>
        <dbReference type="Rhea" id="RHEA:14905"/>
        <dbReference type="ChEBI" id="CHEBI:15377"/>
        <dbReference type="ChEBI" id="CHEBI:29985"/>
        <dbReference type="ChEBI" id="CHEBI:33019"/>
        <dbReference type="ChEBI" id="CHEBI:58017"/>
        <dbReference type="ChEBI" id="CHEBI:58359"/>
        <dbReference type="ChEBI" id="CHEBI:58681"/>
        <dbReference type="EC" id="2.4.2.14"/>
    </reaction>
</comment>
<accession>A0A1F8GCD2</accession>
<evidence type="ECO:0000313" key="12">
    <source>
        <dbReference type="EMBL" id="OGN23003.1"/>
    </source>
</evidence>
<dbReference type="AlphaFoldDB" id="A0A1F8GCD2"/>
<feature type="binding site" evidence="10">
    <location>
        <position position="405"/>
    </location>
    <ligand>
        <name>[4Fe-4S] cluster</name>
        <dbReference type="ChEBI" id="CHEBI:49883"/>
    </ligand>
</feature>
<comment type="pathway">
    <text evidence="1 8">Purine metabolism; IMP biosynthesis via de novo pathway; N(1)-(5-phospho-D-ribosyl)glycinamide from 5-phospho-alpha-D-ribose 1-diphosphate: step 1/2.</text>
</comment>
<dbReference type="PANTHER" id="PTHR11907">
    <property type="entry name" value="AMIDOPHOSPHORIBOSYLTRANSFERASE"/>
    <property type="match status" value="1"/>
</dbReference>
<feature type="active site" description="Nucleophile" evidence="9">
    <location>
        <position position="2"/>
    </location>
</feature>
<evidence type="ECO:0000256" key="4">
    <source>
        <dbReference type="ARBA" id="ARBA00022676"/>
    </source>
</evidence>
<feature type="binding site" evidence="10">
    <location>
        <position position="249"/>
    </location>
    <ligand>
        <name>[4Fe-4S] cluster</name>
        <dbReference type="ChEBI" id="CHEBI:49883"/>
    </ligand>
</feature>
<comment type="cofactor">
    <cofactor evidence="10">
        <name>[4Fe-4S] cluster</name>
        <dbReference type="ChEBI" id="CHEBI:49883"/>
    </cofactor>
    <text evidence="10">Binds 1 [4Fe-4S] cluster per subunit.</text>
</comment>
<feature type="domain" description="Glutamine amidotransferase type-2" evidence="11">
    <location>
        <begin position="2"/>
        <end position="230"/>
    </location>
</feature>
<evidence type="ECO:0000259" key="11">
    <source>
        <dbReference type="PROSITE" id="PS51278"/>
    </source>
</evidence>
<keyword evidence="10" id="KW-0411">Iron-sulfur</keyword>
<dbReference type="SUPFAM" id="SSF53271">
    <property type="entry name" value="PRTase-like"/>
    <property type="match status" value="1"/>
</dbReference>
<dbReference type="GO" id="GO:0009113">
    <property type="term" value="P:purine nucleobase biosynthetic process"/>
    <property type="evidence" value="ECO:0007669"/>
    <property type="project" value="InterPro"/>
</dbReference>
<evidence type="ECO:0000256" key="10">
    <source>
        <dbReference type="PIRSR" id="PIRSR000485-3"/>
    </source>
</evidence>
<dbReference type="InterPro" id="IPR000836">
    <property type="entry name" value="PRTase_dom"/>
</dbReference>
<dbReference type="EC" id="2.4.2.14" evidence="3 8"/>
<dbReference type="Proteomes" id="UP000178227">
    <property type="component" value="Unassembled WGS sequence"/>
</dbReference>
<evidence type="ECO:0000256" key="2">
    <source>
        <dbReference type="ARBA" id="ARBA00010138"/>
    </source>
</evidence>
<keyword evidence="10" id="KW-0479">Metal-binding</keyword>
<evidence type="ECO:0000313" key="13">
    <source>
        <dbReference type="Proteomes" id="UP000178227"/>
    </source>
</evidence>
<name>A0A1F8GCD2_9BACT</name>
<evidence type="ECO:0000256" key="7">
    <source>
        <dbReference type="ARBA" id="ARBA00022962"/>
    </source>
</evidence>
<proteinExistence type="inferred from homology"/>
<evidence type="ECO:0000256" key="8">
    <source>
        <dbReference type="PIRNR" id="PIRNR000485"/>
    </source>
</evidence>
<dbReference type="PROSITE" id="PS51278">
    <property type="entry name" value="GATASE_TYPE_2"/>
    <property type="match status" value="1"/>
</dbReference>
<dbReference type="PIRSF" id="PIRSF000485">
    <property type="entry name" value="Amd_phspho_trans"/>
    <property type="match status" value="1"/>
</dbReference>
<evidence type="ECO:0000256" key="9">
    <source>
        <dbReference type="PIRSR" id="PIRSR000485-1"/>
    </source>
</evidence>
<keyword evidence="10" id="KW-0408">Iron</keyword>
<protein>
    <recommendedName>
        <fullName evidence="3 8">Amidophosphoribosyltransferase</fullName>
        <shortName evidence="8">ATase</shortName>
        <ecNumber evidence="3 8">2.4.2.14</ecNumber>
    </recommendedName>
    <alternativeName>
        <fullName evidence="8">Glutamine phosphoribosylpyrophosphate amidotransferase</fullName>
    </alternativeName>
</protein>
<dbReference type="InterPro" id="IPR005854">
    <property type="entry name" value="PurF"/>
</dbReference>
<dbReference type="CDD" id="cd06223">
    <property type="entry name" value="PRTases_typeI"/>
    <property type="match status" value="1"/>
</dbReference>
<dbReference type="InterPro" id="IPR029057">
    <property type="entry name" value="PRTase-like"/>
</dbReference>
<dbReference type="Pfam" id="PF13522">
    <property type="entry name" value="GATase_6"/>
    <property type="match status" value="1"/>
</dbReference>
<keyword evidence="7" id="KW-0315">Glutamine amidotransferase</keyword>